<dbReference type="InterPro" id="IPR029058">
    <property type="entry name" value="AB_hydrolase_fold"/>
</dbReference>
<comment type="caution">
    <text evidence="2">The sequence shown here is derived from an EMBL/GenBank/DDBJ whole genome shotgun (WGS) entry which is preliminary data.</text>
</comment>
<name>A0ABP8RWI9_9PSEU</name>
<dbReference type="Proteomes" id="UP001501598">
    <property type="component" value="Unassembled WGS sequence"/>
</dbReference>
<accession>A0ABP8RWI9</accession>
<organism evidence="2 3">
    <name type="scientific">Pseudonocardia xishanensis</name>
    <dbReference type="NCBI Taxonomy" id="630995"/>
    <lineage>
        <taxon>Bacteria</taxon>
        <taxon>Bacillati</taxon>
        <taxon>Actinomycetota</taxon>
        <taxon>Actinomycetes</taxon>
        <taxon>Pseudonocardiales</taxon>
        <taxon>Pseudonocardiaceae</taxon>
        <taxon>Pseudonocardia</taxon>
    </lineage>
</organism>
<evidence type="ECO:0000259" key="1">
    <source>
        <dbReference type="Pfam" id="PF12697"/>
    </source>
</evidence>
<dbReference type="EMBL" id="BAABGT010000055">
    <property type="protein sequence ID" value="GAA4550257.1"/>
    <property type="molecule type" value="Genomic_DNA"/>
</dbReference>
<evidence type="ECO:0000313" key="2">
    <source>
        <dbReference type="EMBL" id="GAA4550257.1"/>
    </source>
</evidence>
<proteinExistence type="predicted"/>
<dbReference type="SUPFAM" id="SSF53474">
    <property type="entry name" value="alpha/beta-Hydrolases"/>
    <property type="match status" value="1"/>
</dbReference>
<evidence type="ECO:0000313" key="3">
    <source>
        <dbReference type="Proteomes" id="UP001501598"/>
    </source>
</evidence>
<gene>
    <name evidence="2" type="ORF">GCM10023175_40030</name>
</gene>
<dbReference type="InterPro" id="IPR000073">
    <property type="entry name" value="AB_hydrolase_1"/>
</dbReference>
<dbReference type="RefSeq" id="WP_345420595.1">
    <property type="nucleotide sequence ID" value="NZ_BAABGT010000055.1"/>
</dbReference>
<feature type="domain" description="AB hydrolase-1" evidence="1">
    <location>
        <begin position="3"/>
        <end position="238"/>
    </location>
</feature>
<dbReference type="InterPro" id="IPR050266">
    <property type="entry name" value="AB_hydrolase_sf"/>
</dbReference>
<keyword evidence="3" id="KW-1185">Reference proteome</keyword>
<sequence length="248" mass="27190">MPVVFVHGNPETSAVWGPLLEELDRYHVICLSPPGFGAPVPPGWKASILNYRDWLIAELERIGEAVDLVGHDWGGGHVLNVAMARPDLLRSWCSDLLGCFDTDYKWHPDARVWQTADTGEAAVAALVADPWSKLASLVQQRGLPDVIARHFAEHIDEVMGDCILRLYRSAAQPTMANLGADLSLASARPGLAVIAEADHNVGDIEMRARAAARAGAQVARLDGLDHWWMAENPRRAADVLRVFWHSVS</sequence>
<reference evidence="3" key="1">
    <citation type="journal article" date="2019" name="Int. J. Syst. Evol. Microbiol.">
        <title>The Global Catalogue of Microorganisms (GCM) 10K type strain sequencing project: providing services to taxonomists for standard genome sequencing and annotation.</title>
        <authorList>
            <consortium name="The Broad Institute Genomics Platform"/>
            <consortium name="The Broad Institute Genome Sequencing Center for Infectious Disease"/>
            <person name="Wu L."/>
            <person name="Ma J."/>
        </authorList>
    </citation>
    <scope>NUCLEOTIDE SEQUENCE [LARGE SCALE GENOMIC DNA]</scope>
    <source>
        <strain evidence="3">JCM 17906</strain>
    </source>
</reference>
<dbReference type="Gene3D" id="3.40.50.1820">
    <property type="entry name" value="alpha/beta hydrolase"/>
    <property type="match status" value="1"/>
</dbReference>
<dbReference type="Pfam" id="PF12697">
    <property type="entry name" value="Abhydrolase_6"/>
    <property type="match status" value="1"/>
</dbReference>
<dbReference type="GO" id="GO:0016787">
    <property type="term" value="F:hydrolase activity"/>
    <property type="evidence" value="ECO:0007669"/>
    <property type="project" value="UniProtKB-KW"/>
</dbReference>
<dbReference type="PANTHER" id="PTHR43798">
    <property type="entry name" value="MONOACYLGLYCEROL LIPASE"/>
    <property type="match status" value="1"/>
</dbReference>
<keyword evidence="2" id="KW-0378">Hydrolase</keyword>
<protein>
    <submittedName>
        <fullName evidence="2">Alpha/beta fold hydrolase</fullName>
    </submittedName>
</protein>
<dbReference type="PANTHER" id="PTHR43798:SF33">
    <property type="entry name" value="HYDROLASE, PUTATIVE (AFU_ORTHOLOGUE AFUA_2G14860)-RELATED"/>
    <property type="match status" value="1"/>
</dbReference>